<evidence type="ECO:0000256" key="11">
    <source>
        <dbReference type="ARBA" id="ARBA00023170"/>
    </source>
</evidence>
<evidence type="ECO:0000256" key="9">
    <source>
        <dbReference type="ARBA" id="ARBA00023077"/>
    </source>
</evidence>
<evidence type="ECO:0000256" key="5">
    <source>
        <dbReference type="ARBA" id="ARBA00022496"/>
    </source>
</evidence>
<dbReference type="Pfam" id="PF13505">
    <property type="entry name" value="OMP_b-brl"/>
    <property type="match status" value="1"/>
</dbReference>
<dbReference type="InterPro" id="IPR011662">
    <property type="entry name" value="Secretin/TonB_short_N"/>
</dbReference>
<dbReference type="PROSITE" id="PS52016">
    <property type="entry name" value="TONB_DEPENDENT_REC_3"/>
    <property type="match status" value="1"/>
</dbReference>
<dbReference type="InterPro" id="IPR000531">
    <property type="entry name" value="Beta-barrel_TonB"/>
</dbReference>
<keyword evidence="5" id="KW-0410">Iron transport</keyword>
<dbReference type="Pfam" id="PF07715">
    <property type="entry name" value="Plug"/>
    <property type="match status" value="1"/>
</dbReference>
<keyword evidence="5" id="KW-0406">Ion transport</keyword>
<reference evidence="17" key="1">
    <citation type="journal article" date="2014" name="Int. J. Syst. Evol. Microbiol.">
        <title>Complete genome sequence of Corynebacterium casei LMG S-19264T (=DSM 44701T), isolated from a smear-ripened cheese.</title>
        <authorList>
            <consortium name="US DOE Joint Genome Institute (JGI-PGF)"/>
            <person name="Walter F."/>
            <person name="Albersmeier A."/>
            <person name="Kalinowski J."/>
            <person name="Ruckert C."/>
        </authorList>
    </citation>
    <scope>NUCLEOTIDE SEQUENCE</scope>
    <source>
        <strain evidence="17">CCM 7897</strain>
    </source>
</reference>
<dbReference type="Gene3D" id="3.55.50.30">
    <property type="match status" value="1"/>
</dbReference>
<keyword evidence="12 13" id="KW-0998">Cell outer membrane</keyword>
<evidence type="ECO:0000256" key="8">
    <source>
        <dbReference type="ARBA" id="ARBA00023004"/>
    </source>
</evidence>
<dbReference type="Gene3D" id="2.40.160.20">
    <property type="match status" value="1"/>
</dbReference>
<comment type="caution">
    <text evidence="17">The sequence shown here is derived from an EMBL/GenBank/DDBJ whole genome shotgun (WGS) entry which is preliminary data.</text>
</comment>
<dbReference type="GO" id="GO:0044718">
    <property type="term" value="P:siderophore transmembrane transport"/>
    <property type="evidence" value="ECO:0007669"/>
    <property type="project" value="TreeGrafter"/>
</dbReference>
<dbReference type="GO" id="GO:0009279">
    <property type="term" value="C:cell outer membrane"/>
    <property type="evidence" value="ECO:0007669"/>
    <property type="project" value="UniProtKB-SubCell"/>
</dbReference>
<organism evidence="17 18">
    <name type="scientific">Azorhizobium oxalatiphilum</name>
    <dbReference type="NCBI Taxonomy" id="980631"/>
    <lineage>
        <taxon>Bacteria</taxon>
        <taxon>Pseudomonadati</taxon>
        <taxon>Pseudomonadota</taxon>
        <taxon>Alphaproteobacteria</taxon>
        <taxon>Hyphomicrobiales</taxon>
        <taxon>Xanthobacteraceae</taxon>
        <taxon>Azorhizobium</taxon>
    </lineage>
</organism>
<evidence type="ECO:0000256" key="10">
    <source>
        <dbReference type="ARBA" id="ARBA00023136"/>
    </source>
</evidence>
<evidence type="ECO:0000256" key="3">
    <source>
        <dbReference type="ARBA" id="ARBA00022448"/>
    </source>
</evidence>
<comment type="subcellular location">
    <subcellularLocation>
        <location evidence="1 13">Cell outer membrane</location>
        <topology evidence="1 13">Multi-pass membrane protein</topology>
    </subcellularLocation>
</comment>
<keyword evidence="3 13" id="KW-0813">Transport</keyword>
<evidence type="ECO:0000256" key="13">
    <source>
        <dbReference type="PROSITE-ProRule" id="PRU01360"/>
    </source>
</evidence>
<name>A0A917FC36_9HYPH</name>
<evidence type="ECO:0000256" key="12">
    <source>
        <dbReference type="ARBA" id="ARBA00023237"/>
    </source>
</evidence>
<feature type="region of interest" description="Disordered" evidence="15">
    <location>
        <begin position="1"/>
        <end position="20"/>
    </location>
</feature>
<dbReference type="InterPro" id="IPR012910">
    <property type="entry name" value="Plug_dom"/>
</dbReference>
<feature type="domain" description="Secretin/TonB short N-terminal" evidence="16">
    <location>
        <begin position="43"/>
        <end position="94"/>
    </location>
</feature>
<dbReference type="InterPro" id="IPR039426">
    <property type="entry name" value="TonB-dep_rcpt-like"/>
</dbReference>
<dbReference type="InterPro" id="IPR037066">
    <property type="entry name" value="Plug_dom_sf"/>
</dbReference>
<keyword evidence="11 17" id="KW-0675">Receptor</keyword>
<dbReference type="Pfam" id="PF07660">
    <property type="entry name" value="STN"/>
    <property type="match status" value="1"/>
</dbReference>
<evidence type="ECO:0000313" key="18">
    <source>
        <dbReference type="Proteomes" id="UP000606044"/>
    </source>
</evidence>
<sequence length="1163" mass="124733">MLTLSGGALAQTSSQSPSPVRAYTVPAGNLAQALNRFAEISQLQLIYSGATTRGLQTGGLAGSFTPQQALAQLLAGSGLSYRFTSAGVVTISGPGGPDGAPPPADGSLLLDIIDVNGAGGQSSVYTPYETAAATNFISGQDIERYRGSSPSDIFRGTPGVLSGDSRNSAGGIDVNIRGLQGQGRVRVAVDDAENAVTVYHGYQGQSNRTYIDPDLIAGIDINKGLDVASRGAAGSVNMRTIGAGDIVKPGDTWGVRVIGGFGTNTTPPTPGAIGGYQWPTTDRPGLTESTTGLDRPGFLSPTSGSGSVAAAVKQDNWDFLIAYAARKQGNYFAGKNGGNGVYASPVLNAQGIYVNSGYTNYRPGEEVLNTQLETESLLAKVNLRSDDGQSLQVTYNNYRGEGGYWLPVFGAMADMSQAKYGATTGTRIDTGTARYRWNPDDNDLIDVKVNAWLTYFQLLNQGRLVSTPGAPVGQNLWPADIGLADDFRTGTNTVMWGTDVSNTSKFAFDQIGAFEMTYGLSLLEQQVGLNRYAEYMSFVTPSSGTRDEWGAFAKAAYKPTDWLTLNAGLRYSAFSAEGSTQKIFGTTAAGSQPIYSGPPGDAGGFSPSAGIVVEPFQGTQFYANYSSALRLPSLMETVGVFTIIEPGLQPERLNSWDLGVNVTRQGVLAANDSAWLKFGWFDWQVRDYISRATQDVAQGTALRIHNIYGASFSGFELSSRYEWNGFAADFSANYYTKVEYCVTADTCGNMSLYGDYATNYVPPEYMLDLKLSQKFLDDKLTVGGRAYYVGPRAADHGDVTSRGYSAFITQIQWNPYALFDVFAEYKLNDNWTASARVENVTDQFYVDPLGMLPQPGPGRTFYASLTGKFGGDQPLPQRSRPAWASTGEGHGATDWSGFYAGANGGFAMARTQGASSVLNPAADTFGGLADGIAASEAANLEFSGGLVGLQAGYNWQFANKFVLGIEADFGKSWAEGRQDNRAVDDAVLAASNWLQSRTHHKVDWITTVRGRVGYAFDNGLMLYGTAGVALLREDVARDQYWVYARGHDQPGGNLNYVHYVDEDGATRIGATMGFGGEYALNDRWSLKSDYTYSRFGSTDYEFGNATAGAGPEYLTREIVGYTPTELPIYRDTLHEGASGIVNGRKASNTFDLHAIRLGLNYRF</sequence>
<gene>
    <name evidence="17" type="primary">hasR</name>
    <name evidence="17" type="ORF">GCM10007301_24520</name>
</gene>
<keyword evidence="6 13" id="KW-0812">Transmembrane</keyword>
<keyword evidence="9 14" id="KW-0798">TonB box</keyword>
<evidence type="ECO:0000313" key="17">
    <source>
        <dbReference type="EMBL" id="GGF63813.1"/>
    </source>
</evidence>
<keyword evidence="8" id="KW-0408">Iron</keyword>
<evidence type="ECO:0000256" key="6">
    <source>
        <dbReference type="ARBA" id="ARBA00022692"/>
    </source>
</evidence>
<evidence type="ECO:0000256" key="4">
    <source>
        <dbReference type="ARBA" id="ARBA00022452"/>
    </source>
</evidence>
<comment type="similarity">
    <text evidence="2 13 14">Belongs to the TonB-dependent receptor family.</text>
</comment>
<dbReference type="Proteomes" id="UP000606044">
    <property type="component" value="Unassembled WGS sequence"/>
</dbReference>
<dbReference type="Gene3D" id="2.40.170.20">
    <property type="entry name" value="TonB-dependent receptor, beta-barrel domain"/>
    <property type="match status" value="1"/>
</dbReference>
<evidence type="ECO:0000256" key="1">
    <source>
        <dbReference type="ARBA" id="ARBA00004571"/>
    </source>
</evidence>
<evidence type="ECO:0000259" key="16">
    <source>
        <dbReference type="SMART" id="SM00965"/>
    </source>
</evidence>
<keyword evidence="10 13" id="KW-0472">Membrane</keyword>
<dbReference type="PANTHER" id="PTHR30069:SF41">
    <property type="entry name" value="HEME_HEMOPEXIN UTILIZATION PROTEIN C"/>
    <property type="match status" value="1"/>
</dbReference>
<dbReference type="GO" id="GO:0015344">
    <property type="term" value="F:siderophore uptake transmembrane transporter activity"/>
    <property type="evidence" value="ECO:0007669"/>
    <property type="project" value="TreeGrafter"/>
</dbReference>
<dbReference type="InterPro" id="IPR027385">
    <property type="entry name" value="Beta-barrel_OMP"/>
</dbReference>
<dbReference type="SUPFAM" id="SSF56925">
    <property type="entry name" value="OMPA-like"/>
    <property type="match status" value="1"/>
</dbReference>
<dbReference type="Gene3D" id="2.170.130.10">
    <property type="entry name" value="TonB-dependent receptor, plug domain"/>
    <property type="match status" value="1"/>
</dbReference>
<evidence type="ECO:0000256" key="2">
    <source>
        <dbReference type="ARBA" id="ARBA00009810"/>
    </source>
</evidence>
<dbReference type="SMART" id="SM00965">
    <property type="entry name" value="STN"/>
    <property type="match status" value="1"/>
</dbReference>
<dbReference type="PANTHER" id="PTHR30069">
    <property type="entry name" value="TONB-DEPENDENT OUTER MEMBRANE RECEPTOR"/>
    <property type="match status" value="1"/>
</dbReference>
<dbReference type="InterPro" id="IPR011250">
    <property type="entry name" value="OMP/PagP_B-barrel"/>
</dbReference>
<keyword evidence="18" id="KW-1185">Reference proteome</keyword>
<evidence type="ECO:0000256" key="14">
    <source>
        <dbReference type="RuleBase" id="RU003357"/>
    </source>
</evidence>
<keyword evidence="4 13" id="KW-1134">Transmembrane beta strand</keyword>
<keyword evidence="7" id="KW-0732">Signal</keyword>
<dbReference type="InterPro" id="IPR036942">
    <property type="entry name" value="Beta-barrel_TonB_sf"/>
</dbReference>
<evidence type="ECO:0000256" key="15">
    <source>
        <dbReference type="SAM" id="MobiDB-lite"/>
    </source>
</evidence>
<dbReference type="EMBL" id="BMCT01000003">
    <property type="protein sequence ID" value="GGF63813.1"/>
    <property type="molecule type" value="Genomic_DNA"/>
</dbReference>
<reference evidence="17" key="2">
    <citation type="submission" date="2020-09" db="EMBL/GenBank/DDBJ databases">
        <authorList>
            <person name="Sun Q."/>
            <person name="Sedlacek I."/>
        </authorList>
    </citation>
    <scope>NUCLEOTIDE SEQUENCE</scope>
    <source>
        <strain evidence="17">CCM 7897</strain>
    </source>
</reference>
<feature type="region of interest" description="Disordered" evidence="15">
    <location>
        <begin position="260"/>
        <end position="300"/>
    </location>
</feature>
<dbReference type="AlphaFoldDB" id="A0A917FC36"/>
<accession>A0A917FC36</accession>
<protein>
    <submittedName>
        <fullName evidence="17">TonB-dependent receptor</fullName>
    </submittedName>
</protein>
<dbReference type="Pfam" id="PF00593">
    <property type="entry name" value="TonB_dep_Rec_b-barrel"/>
    <property type="match status" value="1"/>
</dbReference>
<evidence type="ECO:0000256" key="7">
    <source>
        <dbReference type="ARBA" id="ARBA00022729"/>
    </source>
</evidence>
<proteinExistence type="inferred from homology"/>
<dbReference type="SUPFAM" id="SSF56935">
    <property type="entry name" value="Porins"/>
    <property type="match status" value="1"/>
</dbReference>